<dbReference type="PIRSF" id="PIRSF005925">
    <property type="entry name" value="Dos"/>
    <property type="match status" value="1"/>
</dbReference>
<sequence length="706" mass="76500">MSARETLHREVGLAWVGADGQLLSFNATLRGWLGEARPERLEQLLPVLTPARWARWKAEGFADVLSLELGAPGGEPLVVQVQADPAPDGLCMLSLLGSLPAAERLAIDALQRAVLGAVASGEPLRAVMDLLCREVEALAPELMCSVLAVDAQGHVHPLAGPSLPVAYTQALEGLPIGPVAGSCGTAAWRREPVDVRSIATDPLWAPYRDLALSFGLAACWSTPVLTDVERRVGATFALYYREEAPVADSHRHLVQACSQMVRVALLHDERERRIQQLAYGDDITGLPNRARFTQRAEALLQVQAAAGTGGALLLMDLDRFKAVNELQGHAVGNEVLRRIGARLAQALPGLDTLARLGDDEFVVLLPGADRAAAEREALRLCALAAEPLVLERGQQLRLGLSVGFSLFPQDGHTLDALLKHADIALNAAKLSGRNTARGFSAEQAQALQEKAWMEGELREALARGGFVLHFQPQCSLQDGRVLGAEVLLRWPHPQRGLIPPDRFIPVAEECGLIVALDAWVLDAALRQLARWHAQGLALPSLAVNLSPPRLLHGDLQDQVLRLLAQTGLPPSALTLEVTERLMLDERQDRRAVEPLSQLRALGVGVSIDDFGTGYSCLGYLRRLPISELKIDRSFVHELAERPEDRALVAAMVTMARGCRLQLVAEGVETEAQAQVLRELGCDAYQGYGLARPMPAAELEAWLRGRL</sequence>
<keyword evidence="4" id="KW-1185">Reference proteome</keyword>
<dbReference type="GO" id="GO:0071111">
    <property type="term" value="F:cyclic-guanylate-specific phosphodiesterase activity"/>
    <property type="evidence" value="ECO:0007669"/>
    <property type="project" value="InterPro"/>
</dbReference>
<dbReference type="InterPro" id="IPR012226">
    <property type="entry name" value="Diguanyl_cyclase/Pdiesterase"/>
</dbReference>
<dbReference type="InterPro" id="IPR001633">
    <property type="entry name" value="EAL_dom"/>
</dbReference>
<dbReference type="SUPFAM" id="SSF55073">
    <property type="entry name" value="Nucleotide cyclase"/>
    <property type="match status" value="1"/>
</dbReference>
<evidence type="ECO:0000259" key="2">
    <source>
        <dbReference type="PROSITE" id="PS50887"/>
    </source>
</evidence>
<dbReference type="SUPFAM" id="SSF55781">
    <property type="entry name" value="GAF domain-like"/>
    <property type="match status" value="1"/>
</dbReference>
<dbReference type="FunFam" id="3.20.20.450:FF:000001">
    <property type="entry name" value="Cyclic di-GMP phosphodiesterase yahA"/>
    <property type="match status" value="1"/>
</dbReference>
<organism evidence="3 4">
    <name type="scientific">Inhella proteolytica</name>
    <dbReference type="NCBI Taxonomy" id="2795029"/>
    <lineage>
        <taxon>Bacteria</taxon>
        <taxon>Pseudomonadati</taxon>
        <taxon>Pseudomonadota</taxon>
        <taxon>Betaproteobacteria</taxon>
        <taxon>Burkholderiales</taxon>
        <taxon>Sphaerotilaceae</taxon>
        <taxon>Inhella</taxon>
    </lineage>
</organism>
<dbReference type="SMART" id="SM00267">
    <property type="entry name" value="GGDEF"/>
    <property type="match status" value="1"/>
</dbReference>
<feature type="domain" description="EAL" evidence="1">
    <location>
        <begin position="450"/>
        <end position="706"/>
    </location>
</feature>
<dbReference type="Gene3D" id="3.20.20.450">
    <property type="entry name" value="EAL domain"/>
    <property type="match status" value="1"/>
</dbReference>
<dbReference type="InterPro" id="IPR035919">
    <property type="entry name" value="EAL_sf"/>
</dbReference>
<dbReference type="CDD" id="cd01948">
    <property type="entry name" value="EAL"/>
    <property type="match status" value="1"/>
</dbReference>
<dbReference type="InterPro" id="IPR029787">
    <property type="entry name" value="Nucleotide_cyclase"/>
</dbReference>
<dbReference type="Pfam" id="PF00990">
    <property type="entry name" value="GGDEF"/>
    <property type="match status" value="1"/>
</dbReference>
<comment type="caution">
    <text evidence="3">The sequence shown here is derived from an EMBL/GenBank/DDBJ whole genome shotgun (WGS) entry which is preliminary data.</text>
</comment>
<dbReference type="EMBL" id="JAEDAK010000005">
    <property type="protein sequence ID" value="MBH9576983.1"/>
    <property type="molecule type" value="Genomic_DNA"/>
</dbReference>
<dbReference type="AlphaFoldDB" id="A0A931J1G8"/>
<reference evidence="3" key="1">
    <citation type="submission" date="2020-12" db="EMBL/GenBank/DDBJ databases">
        <title>The genome sequence of Inhella sp. 1Y17.</title>
        <authorList>
            <person name="Liu Y."/>
        </authorList>
    </citation>
    <scope>NUCLEOTIDE SEQUENCE</scope>
    <source>
        <strain evidence="3">1Y17</strain>
    </source>
</reference>
<dbReference type="CDD" id="cd01949">
    <property type="entry name" value="GGDEF"/>
    <property type="match status" value="1"/>
</dbReference>
<dbReference type="SMART" id="SM00052">
    <property type="entry name" value="EAL"/>
    <property type="match status" value="1"/>
</dbReference>
<feature type="domain" description="GGDEF" evidence="2">
    <location>
        <begin position="308"/>
        <end position="441"/>
    </location>
</feature>
<dbReference type="Proteomes" id="UP000613266">
    <property type="component" value="Unassembled WGS sequence"/>
</dbReference>
<name>A0A931J1G8_9BURK</name>
<evidence type="ECO:0000313" key="4">
    <source>
        <dbReference type="Proteomes" id="UP000613266"/>
    </source>
</evidence>
<dbReference type="SUPFAM" id="SSF141868">
    <property type="entry name" value="EAL domain-like"/>
    <property type="match status" value="1"/>
</dbReference>
<dbReference type="InterPro" id="IPR050706">
    <property type="entry name" value="Cyclic-di-GMP_PDE-like"/>
</dbReference>
<accession>A0A931J1G8</accession>
<dbReference type="InterPro" id="IPR000160">
    <property type="entry name" value="GGDEF_dom"/>
</dbReference>
<dbReference type="NCBIfam" id="TIGR00254">
    <property type="entry name" value="GGDEF"/>
    <property type="match status" value="1"/>
</dbReference>
<dbReference type="PANTHER" id="PTHR33121">
    <property type="entry name" value="CYCLIC DI-GMP PHOSPHODIESTERASE PDEF"/>
    <property type="match status" value="1"/>
</dbReference>
<dbReference type="PROSITE" id="PS50887">
    <property type="entry name" value="GGDEF"/>
    <property type="match status" value="1"/>
</dbReference>
<gene>
    <name evidence="3" type="ORF">I7X39_08705</name>
</gene>
<dbReference type="InterPro" id="IPR043128">
    <property type="entry name" value="Rev_trsase/Diguanyl_cyclase"/>
</dbReference>
<evidence type="ECO:0000313" key="3">
    <source>
        <dbReference type="EMBL" id="MBH9576983.1"/>
    </source>
</evidence>
<dbReference type="RefSeq" id="WP_198110690.1">
    <property type="nucleotide sequence ID" value="NZ_JAEDAK010000005.1"/>
</dbReference>
<dbReference type="InterPro" id="IPR029016">
    <property type="entry name" value="GAF-like_dom_sf"/>
</dbReference>
<evidence type="ECO:0000259" key="1">
    <source>
        <dbReference type="PROSITE" id="PS50883"/>
    </source>
</evidence>
<dbReference type="Gene3D" id="3.30.450.40">
    <property type="match status" value="1"/>
</dbReference>
<protein>
    <submittedName>
        <fullName evidence="3">EAL domain-containing protein</fullName>
    </submittedName>
</protein>
<dbReference type="Gene3D" id="3.30.70.270">
    <property type="match status" value="1"/>
</dbReference>
<dbReference type="PROSITE" id="PS50883">
    <property type="entry name" value="EAL"/>
    <property type="match status" value="1"/>
</dbReference>
<dbReference type="Pfam" id="PF00563">
    <property type="entry name" value="EAL"/>
    <property type="match status" value="1"/>
</dbReference>
<proteinExistence type="predicted"/>
<dbReference type="PANTHER" id="PTHR33121:SF79">
    <property type="entry name" value="CYCLIC DI-GMP PHOSPHODIESTERASE PDED-RELATED"/>
    <property type="match status" value="1"/>
</dbReference>